<accession>A0A3M3FK99</accession>
<protein>
    <submittedName>
        <fullName evidence="1">OsmC/Ohr protein</fullName>
    </submittedName>
</protein>
<proteinExistence type="predicted"/>
<dbReference type="Pfam" id="PF02566">
    <property type="entry name" value="OsmC"/>
    <property type="match status" value="1"/>
</dbReference>
<name>A0A3M3FK99_PSESG</name>
<dbReference type="InterPro" id="IPR003718">
    <property type="entry name" value="OsmC/Ohr_fam"/>
</dbReference>
<evidence type="ECO:0000313" key="2">
    <source>
        <dbReference type="Proteomes" id="UP000279057"/>
    </source>
</evidence>
<dbReference type="InterPro" id="IPR015946">
    <property type="entry name" value="KH_dom-like_a/b"/>
</dbReference>
<dbReference type="PANTHER" id="PTHR34352">
    <property type="entry name" value="PROTEIN YHFA"/>
    <property type="match status" value="1"/>
</dbReference>
<dbReference type="EMBL" id="RBOM01000220">
    <property type="protein sequence ID" value="RMM61844.1"/>
    <property type="molecule type" value="Genomic_DNA"/>
</dbReference>
<reference evidence="1 2" key="1">
    <citation type="submission" date="2018-08" db="EMBL/GenBank/DDBJ databases">
        <title>Recombination of ecologically and evolutionarily significant loci maintains genetic cohesion in the Pseudomonas syringae species complex.</title>
        <authorList>
            <person name="Dillon M."/>
            <person name="Thakur S."/>
            <person name="Almeida R.N.D."/>
            <person name="Weir B.S."/>
            <person name="Guttman D.S."/>
        </authorList>
    </citation>
    <scope>NUCLEOTIDE SEQUENCE [LARGE SCALE GENOMIC DNA]</scope>
    <source>
        <strain evidence="1 2">ICMP 4332</strain>
    </source>
</reference>
<dbReference type="InterPro" id="IPR036102">
    <property type="entry name" value="OsmC/Ohrsf"/>
</dbReference>
<organism evidence="1 2">
    <name type="scientific">Pseudomonas savastanoi pv. glycinea</name>
    <name type="common">Pseudomonas syringae pv. glycinea</name>
    <dbReference type="NCBI Taxonomy" id="318"/>
    <lineage>
        <taxon>Bacteria</taxon>
        <taxon>Pseudomonadati</taxon>
        <taxon>Pseudomonadota</taxon>
        <taxon>Gammaproteobacteria</taxon>
        <taxon>Pseudomonadales</taxon>
        <taxon>Pseudomonadaceae</taxon>
        <taxon>Pseudomonas</taxon>
    </lineage>
</organism>
<dbReference type="Gene3D" id="2.20.25.10">
    <property type="match status" value="1"/>
</dbReference>
<dbReference type="AlphaFoldDB" id="A0A3M3FK99"/>
<dbReference type="NCBIfam" id="NF008009">
    <property type="entry name" value="PRK10738.1"/>
    <property type="match status" value="1"/>
</dbReference>
<comment type="caution">
    <text evidence="1">The sequence shown here is derived from an EMBL/GenBank/DDBJ whole genome shotgun (WGS) entry which is preliminary data.</text>
</comment>
<evidence type="ECO:0000313" key="1">
    <source>
        <dbReference type="EMBL" id="RMM61844.1"/>
    </source>
</evidence>
<dbReference type="SUPFAM" id="SSF82784">
    <property type="entry name" value="OsmC-like"/>
    <property type="match status" value="1"/>
</dbReference>
<dbReference type="Gene3D" id="3.30.300.20">
    <property type="match status" value="1"/>
</dbReference>
<sequence>MLWALKLLRPCVTSEIRCMAKWHTCRYRLRLHSHQLFQTCRKLFANIPTRFLRKAFFQCVQAAFGAVLSWRPLFYSGVLAMKARIQWAGEAMFLGESGSGHVVVMDGPPESGGRNLGVRPMEMVLIGLGGCSNFDVVSILKKSRQPVESCEAFLDAERADEDPKVFTKIHLHFVVKGRGLKEAQVKRAIELSAEKYCSASIMLGNAGVEITHDYEIVELT</sequence>
<dbReference type="Proteomes" id="UP000279057">
    <property type="component" value="Unassembled WGS sequence"/>
</dbReference>
<dbReference type="PANTHER" id="PTHR34352:SF1">
    <property type="entry name" value="PROTEIN YHFA"/>
    <property type="match status" value="1"/>
</dbReference>
<gene>
    <name evidence="1" type="ORF">ALQ74_02335</name>
</gene>